<keyword evidence="3" id="KW-0804">Transcription</keyword>
<dbReference type="SMART" id="SM00342">
    <property type="entry name" value="HTH_ARAC"/>
    <property type="match status" value="1"/>
</dbReference>
<dbReference type="InterPro" id="IPR018060">
    <property type="entry name" value="HTH_AraC"/>
</dbReference>
<evidence type="ECO:0000256" key="3">
    <source>
        <dbReference type="ARBA" id="ARBA00023163"/>
    </source>
</evidence>
<evidence type="ECO:0000256" key="2">
    <source>
        <dbReference type="ARBA" id="ARBA00023125"/>
    </source>
</evidence>
<evidence type="ECO:0000259" key="4">
    <source>
        <dbReference type="PROSITE" id="PS01124"/>
    </source>
</evidence>
<feature type="domain" description="HTH araC/xylS-type" evidence="4">
    <location>
        <begin position="253"/>
        <end position="358"/>
    </location>
</feature>
<dbReference type="GO" id="GO:0000976">
    <property type="term" value="F:transcription cis-regulatory region binding"/>
    <property type="evidence" value="ECO:0007669"/>
    <property type="project" value="TreeGrafter"/>
</dbReference>
<dbReference type="Proteomes" id="UP000244223">
    <property type="component" value="Unassembled WGS sequence"/>
</dbReference>
<dbReference type="InterPro" id="IPR032687">
    <property type="entry name" value="AraC-type_N"/>
</dbReference>
<dbReference type="SUPFAM" id="SSF46689">
    <property type="entry name" value="Homeodomain-like"/>
    <property type="match status" value="1"/>
</dbReference>
<keyword evidence="1" id="KW-0805">Transcription regulation</keyword>
<keyword evidence="2" id="KW-0238">DNA-binding</keyword>
<sequence length="366" mass="41803">MDTTTLCIPLAHIQTYFDLRKSIIAQVDWLEKRSQLKFHNPHELLELIIGLNPEQFYQKAGIDYRTNVSHCFISVEQCLSLVDQAISALEMPYLGLAMGNLMTISHHGMAGVAAVTQPNLGRCLETISRFCHELFPPLAMMPRVEGKEGIFAMTENISLAPYSHFFYELNMVSFYNIFLHLVGGEHELSCVDFSYPEPAWGHIYRRYFRCPVRFNQAETCLRGSASLEFYELPLANRLMAMSAEKTLFENIPTRAIRLLPLRLRRLLLRYYGAFPSLEQAASDLGMSGRTLRRKLAEDGTTYQQELDQVREKLAKEYFYRGGTSITQLSIMLGFADSSAFAKAFRRWTGLAPTAFLEQQQMSDISN</sequence>
<proteinExistence type="predicted"/>
<organism evidence="5 6">
    <name type="scientific">Agitococcus lubricus</name>
    <dbReference type="NCBI Taxonomy" id="1077255"/>
    <lineage>
        <taxon>Bacteria</taxon>
        <taxon>Pseudomonadati</taxon>
        <taxon>Pseudomonadota</taxon>
        <taxon>Gammaproteobacteria</taxon>
        <taxon>Moraxellales</taxon>
        <taxon>Moraxellaceae</taxon>
        <taxon>Agitococcus</taxon>
    </lineage>
</organism>
<name>A0A2T5J2Z5_9GAMM</name>
<evidence type="ECO:0000256" key="1">
    <source>
        <dbReference type="ARBA" id="ARBA00023015"/>
    </source>
</evidence>
<dbReference type="PANTHER" id="PTHR47894:SF1">
    <property type="entry name" value="HTH-TYPE TRANSCRIPTIONAL REGULATOR VQSM"/>
    <property type="match status" value="1"/>
</dbReference>
<dbReference type="Pfam" id="PF12625">
    <property type="entry name" value="Arabinose_bd"/>
    <property type="match status" value="1"/>
</dbReference>
<dbReference type="PANTHER" id="PTHR47894">
    <property type="entry name" value="HTH-TYPE TRANSCRIPTIONAL REGULATOR GADX"/>
    <property type="match status" value="1"/>
</dbReference>
<dbReference type="Pfam" id="PF12833">
    <property type="entry name" value="HTH_18"/>
    <property type="match status" value="1"/>
</dbReference>
<dbReference type="InterPro" id="IPR009057">
    <property type="entry name" value="Homeodomain-like_sf"/>
</dbReference>
<evidence type="ECO:0000313" key="5">
    <source>
        <dbReference type="EMBL" id="PTQ90975.1"/>
    </source>
</evidence>
<gene>
    <name evidence="5" type="ORF">C8N29_10145</name>
</gene>
<dbReference type="GO" id="GO:0003700">
    <property type="term" value="F:DNA-binding transcription factor activity"/>
    <property type="evidence" value="ECO:0007669"/>
    <property type="project" value="InterPro"/>
</dbReference>
<dbReference type="EMBL" id="QAON01000001">
    <property type="protein sequence ID" value="PTQ90975.1"/>
    <property type="molecule type" value="Genomic_DNA"/>
</dbReference>
<dbReference type="OrthoDB" id="9759232at2"/>
<dbReference type="PROSITE" id="PS01124">
    <property type="entry name" value="HTH_ARAC_FAMILY_2"/>
    <property type="match status" value="1"/>
</dbReference>
<dbReference type="GO" id="GO:0005829">
    <property type="term" value="C:cytosol"/>
    <property type="evidence" value="ECO:0007669"/>
    <property type="project" value="TreeGrafter"/>
</dbReference>
<dbReference type="AlphaFoldDB" id="A0A2T5J2Z5"/>
<evidence type="ECO:0000313" key="6">
    <source>
        <dbReference type="Proteomes" id="UP000244223"/>
    </source>
</evidence>
<accession>A0A2T5J2Z5</accession>
<dbReference type="Gene3D" id="1.10.10.60">
    <property type="entry name" value="Homeodomain-like"/>
    <property type="match status" value="1"/>
</dbReference>
<keyword evidence="6" id="KW-1185">Reference proteome</keyword>
<reference evidence="5 6" key="1">
    <citation type="submission" date="2018-04" db="EMBL/GenBank/DDBJ databases">
        <title>Genomic Encyclopedia of Archaeal and Bacterial Type Strains, Phase II (KMG-II): from individual species to whole genera.</title>
        <authorList>
            <person name="Goeker M."/>
        </authorList>
    </citation>
    <scope>NUCLEOTIDE SEQUENCE [LARGE SCALE GENOMIC DNA]</scope>
    <source>
        <strain evidence="5 6">DSM 5822</strain>
    </source>
</reference>
<protein>
    <submittedName>
        <fullName evidence="5">AraC family transcriptional regulator</fullName>
    </submittedName>
</protein>
<dbReference type="RefSeq" id="WP_107864007.1">
    <property type="nucleotide sequence ID" value="NZ_QAON01000001.1"/>
</dbReference>
<comment type="caution">
    <text evidence="5">The sequence shown here is derived from an EMBL/GenBank/DDBJ whole genome shotgun (WGS) entry which is preliminary data.</text>
</comment>